<keyword evidence="1" id="KW-1133">Transmembrane helix</keyword>
<feature type="domain" description="Chlorhexidine efflux transporter" evidence="2">
    <location>
        <begin position="2"/>
        <end position="62"/>
    </location>
</feature>
<dbReference type="NCBIfam" id="NF033664">
    <property type="entry name" value="PACE_transport"/>
    <property type="match status" value="1"/>
</dbReference>
<dbReference type="InterPro" id="IPR007896">
    <property type="entry name" value="BTP_bacteria"/>
</dbReference>
<feature type="transmembrane region" description="Helical" evidence="1">
    <location>
        <begin position="37"/>
        <end position="58"/>
    </location>
</feature>
<dbReference type="OrthoDB" id="1631120at2"/>
<keyword evidence="1" id="KW-0472">Membrane</keyword>
<feature type="transmembrane region" description="Helical" evidence="1">
    <location>
        <begin position="112"/>
        <end position="132"/>
    </location>
</feature>
<keyword evidence="4" id="KW-1185">Reference proteome</keyword>
<dbReference type="Proteomes" id="UP000306575">
    <property type="component" value="Unassembled WGS sequence"/>
</dbReference>
<gene>
    <name evidence="3" type="ORF">FAP39_02290</name>
</gene>
<dbReference type="AlphaFoldDB" id="A0A4U7N8E7"/>
<dbReference type="Pfam" id="PF05232">
    <property type="entry name" value="BTP"/>
    <property type="match status" value="2"/>
</dbReference>
<feature type="transmembrane region" description="Helical" evidence="1">
    <location>
        <begin position="78"/>
        <end position="100"/>
    </location>
</feature>
<evidence type="ECO:0000259" key="2">
    <source>
        <dbReference type="Pfam" id="PF05232"/>
    </source>
</evidence>
<evidence type="ECO:0000313" key="3">
    <source>
        <dbReference type="EMBL" id="TKZ22048.1"/>
    </source>
</evidence>
<evidence type="ECO:0000313" key="4">
    <source>
        <dbReference type="Proteomes" id="UP000306575"/>
    </source>
</evidence>
<sequence>MRTIKDRLRHTITFELIALGIVMTAGSWITGHGMASIGVFGLMMSLIAMAWNLLFNWLFDIWDLQYRDMAPRGALIRVLHATLFEAVLLVVGLFLAAWWLEISYWDAFMLDIGISVFFLVYAYVFNWTYDIIFPISHHTKKSDVHAGQVSRASEGL</sequence>
<evidence type="ECO:0000256" key="1">
    <source>
        <dbReference type="SAM" id="Phobius"/>
    </source>
</evidence>
<feature type="domain" description="Chlorhexidine efflux transporter" evidence="2">
    <location>
        <begin position="73"/>
        <end position="134"/>
    </location>
</feature>
<dbReference type="InterPro" id="IPR058208">
    <property type="entry name" value="PACE"/>
</dbReference>
<proteinExistence type="predicted"/>
<reference evidence="3 4" key="1">
    <citation type="submission" date="2019-04" db="EMBL/GenBank/DDBJ databases">
        <title>Genome sequence of Pelagicola litoralis CL-ES2.</title>
        <authorList>
            <person name="Cao J."/>
        </authorList>
    </citation>
    <scope>NUCLEOTIDE SEQUENCE [LARGE SCALE GENOMIC DNA]</scope>
    <source>
        <strain evidence="3 4">CL-ES2</strain>
    </source>
</reference>
<name>A0A4U7N8E7_9RHOB</name>
<dbReference type="RefSeq" id="WP_138014760.1">
    <property type="nucleotide sequence ID" value="NZ_SULI01000002.1"/>
</dbReference>
<feature type="transmembrane region" description="Helical" evidence="1">
    <location>
        <begin position="12"/>
        <end position="31"/>
    </location>
</feature>
<protein>
    <submittedName>
        <fullName evidence="3">PACE efflux transporter</fullName>
    </submittedName>
</protein>
<organism evidence="3 4">
    <name type="scientific">Shimia litoralis</name>
    <dbReference type="NCBI Taxonomy" id="420403"/>
    <lineage>
        <taxon>Bacteria</taxon>
        <taxon>Pseudomonadati</taxon>
        <taxon>Pseudomonadota</taxon>
        <taxon>Alphaproteobacteria</taxon>
        <taxon>Rhodobacterales</taxon>
        <taxon>Roseobacteraceae</taxon>
    </lineage>
</organism>
<comment type="caution">
    <text evidence="3">The sequence shown here is derived from an EMBL/GenBank/DDBJ whole genome shotgun (WGS) entry which is preliminary data.</text>
</comment>
<dbReference type="EMBL" id="SULI01000002">
    <property type="protein sequence ID" value="TKZ22048.1"/>
    <property type="molecule type" value="Genomic_DNA"/>
</dbReference>
<keyword evidence="1" id="KW-0812">Transmembrane</keyword>
<accession>A0A4U7N8E7</accession>